<dbReference type="RefSeq" id="WP_395116305.1">
    <property type="nucleotide sequence ID" value="NZ_CP170721.1"/>
</dbReference>
<name>A0AB74US95_9GAMM</name>
<dbReference type="EMBL" id="CP170721">
    <property type="protein sequence ID" value="XIA17562.1"/>
    <property type="molecule type" value="Genomic_DNA"/>
</dbReference>
<reference evidence="1" key="1">
    <citation type="submission" date="2024-10" db="EMBL/GenBank/DDBJ databases">
        <authorList>
            <person name="Lesea H.P."/>
            <person name="Kuehl J.V."/>
            <person name="Chandonia J.-M."/>
        </authorList>
    </citation>
    <scope>NUCLEOTIDE SEQUENCE</scope>
    <source>
        <strain evidence="1">FW102-FHT14D07</strain>
    </source>
</reference>
<proteinExistence type="predicted"/>
<organism evidence="1">
    <name type="scientific">Rhodanobacter sp. FW102-FHT14D07</name>
    <dbReference type="NCBI Taxonomy" id="3351462"/>
    <lineage>
        <taxon>Bacteria</taxon>
        <taxon>Pseudomonadati</taxon>
        <taxon>Pseudomonadota</taxon>
        <taxon>Gammaproteobacteria</taxon>
        <taxon>Lysobacterales</taxon>
        <taxon>Rhodanobacteraceae</taxon>
        <taxon>Rhodanobacter</taxon>
    </lineage>
</organism>
<evidence type="ECO:0000313" key="1">
    <source>
        <dbReference type="EMBL" id="XIA17562.1"/>
    </source>
</evidence>
<sequence>MSTRSETVLDVVLDDATLGPAVAIGSLRCERHGASEAISFAYHRDYLERRRSVAIAPDLPLVAGPS</sequence>
<dbReference type="AlphaFoldDB" id="A0AB74US95"/>
<protein>
    <submittedName>
        <fullName evidence="1">Uncharacterized protein</fullName>
    </submittedName>
</protein>
<accession>A0AB74US95</accession>
<gene>
    <name evidence="1" type="ORF">ACFYG5_13450</name>
</gene>